<dbReference type="InterPro" id="IPR013762">
    <property type="entry name" value="Integrase-like_cat_sf"/>
</dbReference>
<dbReference type="InterPro" id="IPR011010">
    <property type="entry name" value="DNA_brk_join_enz"/>
</dbReference>
<dbReference type="SUPFAM" id="SSF56349">
    <property type="entry name" value="DNA breaking-rejoining enzymes"/>
    <property type="match status" value="1"/>
</dbReference>
<dbReference type="Proteomes" id="UP000319349">
    <property type="component" value="Chromosome"/>
</dbReference>
<dbReference type="Gene3D" id="1.10.443.10">
    <property type="entry name" value="Intergrase catalytic core"/>
    <property type="match status" value="1"/>
</dbReference>
<sequence>MSFDHSVVELLKTAGRRPPQPTRASAPCAPSNSLYPFRSSTMSITSTPTADLPPIPSQRPPGGKAVTRSRGDFAALLLRPQSRHPRGRPFTDSEVATIFASPSYERWATDPLLYWAPVLGLCMGLRASEVLCLSVEDIVEQHGVTCIVGWERAAKRIEDLNASRRRSRRMRPAWSIPVPQVLLDAGFLDYVAAIKSREETELFPDSSGKLKQDRAASLRSRFTRYVRSRGIKDGGFPALRQTFGQRIVKADISRAHRKMLTRESERQFLTLKQFFHPVYRMDRFKISLDRSWASALTLPRFVGR</sequence>
<dbReference type="GO" id="GO:0003677">
    <property type="term" value="F:DNA binding"/>
    <property type="evidence" value="ECO:0007669"/>
    <property type="project" value="InterPro"/>
</dbReference>
<keyword evidence="4" id="KW-1185">Reference proteome</keyword>
<evidence type="ECO:0000313" key="3">
    <source>
        <dbReference type="EMBL" id="QDI05887.1"/>
    </source>
</evidence>
<accession>A0A514EIM8</accession>
<name>A0A514EIM8_9XANT</name>
<feature type="region of interest" description="Disordered" evidence="2">
    <location>
        <begin position="12"/>
        <end position="67"/>
    </location>
</feature>
<reference evidence="3 4" key="1">
    <citation type="submission" date="2019-03" db="EMBL/GenBank/DDBJ databases">
        <title>Tal1 in Xanthomonas translucens pv. cerealis Contributes to Virulence in Bacterial Leaf Streak of Wheat.</title>
        <authorList>
            <person name="Shah S.M.A."/>
            <person name="Haq F."/>
            <person name="Ma W."/>
            <person name="Xu X."/>
            <person name="Wang S."/>
            <person name="Xu Z."/>
            <person name="Zou L."/>
            <person name="Zhu B."/>
            <person name="Chen G."/>
        </authorList>
    </citation>
    <scope>NUCLEOTIDE SEQUENCE [LARGE SCALE GENOMIC DNA]</scope>
    <source>
        <strain evidence="3 4">01</strain>
    </source>
</reference>
<dbReference type="EMBL" id="CP038228">
    <property type="protein sequence ID" value="QDI05887.1"/>
    <property type="molecule type" value="Genomic_DNA"/>
</dbReference>
<dbReference type="AlphaFoldDB" id="A0A514EIM8"/>
<feature type="compositionally biased region" description="Polar residues" evidence="2">
    <location>
        <begin position="30"/>
        <end position="49"/>
    </location>
</feature>
<evidence type="ECO:0000256" key="2">
    <source>
        <dbReference type="SAM" id="MobiDB-lite"/>
    </source>
</evidence>
<proteinExistence type="predicted"/>
<gene>
    <name evidence="3" type="ORF">E4A48_11565</name>
</gene>
<evidence type="ECO:0000256" key="1">
    <source>
        <dbReference type="ARBA" id="ARBA00023172"/>
    </source>
</evidence>
<dbReference type="GO" id="GO:0015074">
    <property type="term" value="P:DNA integration"/>
    <property type="evidence" value="ECO:0007669"/>
    <property type="project" value="InterPro"/>
</dbReference>
<keyword evidence="1" id="KW-0233">DNA recombination</keyword>
<evidence type="ECO:0000313" key="4">
    <source>
        <dbReference type="Proteomes" id="UP000319349"/>
    </source>
</evidence>
<protein>
    <submittedName>
        <fullName evidence="3">Integrase</fullName>
    </submittedName>
</protein>
<dbReference type="GO" id="GO:0006310">
    <property type="term" value="P:DNA recombination"/>
    <property type="evidence" value="ECO:0007669"/>
    <property type="project" value="UniProtKB-KW"/>
</dbReference>
<organism evidence="3 4">
    <name type="scientific">Xanthomonas cerealis pv. cerealis</name>
    <dbReference type="NCBI Taxonomy" id="152263"/>
    <lineage>
        <taxon>Bacteria</taxon>
        <taxon>Pseudomonadati</taxon>
        <taxon>Pseudomonadota</taxon>
        <taxon>Gammaproteobacteria</taxon>
        <taxon>Lysobacterales</taxon>
        <taxon>Lysobacteraceae</taxon>
        <taxon>Xanthomonas</taxon>
        <taxon>Xanthomonas translucens group</taxon>
        <taxon>Xanthomonas cerealis</taxon>
    </lineage>
</organism>